<comment type="caution">
    <text evidence="3">The sequence shown here is derived from an EMBL/GenBank/DDBJ whole genome shotgun (WGS) entry which is preliminary data.</text>
</comment>
<keyword evidence="4" id="KW-1185">Reference proteome</keyword>
<keyword evidence="1" id="KW-0812">Transmembrane</keyword>
<evidence type="ECO:0000313" key="4">
    <source>
        <dbReference type="Proteomes" id="UP001500752"/>
    </source>
</evidence>
<gene>
    <name evidence="3" type="ORF">GCM10023081_06460</name>
</gene>
<feature type="transmembrane region" description="Helical" evidence="1">
    <location>
        <begin position="132"/>
        <end position="151"/>
    </location>
</feature>
<name>A0ABP7BWR3_9MICC</name>
<dbReference type="InterPro" id="IPR009936">
    <property type="entry name" value="DUF1468"/>
</dbReference>
<evidence type="ECO:0000313" key="3">
    <source>
        <dbReference type="EMBL" id="GAA3670830.1"/>
    </source>
</evidence>
<reference evidence="4" key="1">
    <citation type="journal article" date="2019" name="Int. J. Syst. Evol. Microbiol.">
        <title>The Global Catalogue of Microorganisms (GCM) 10K type strain sequencing project: providing services to taxonomists for standard genome sequencing and annotation.</title>
        <authorList>
            <consortium name="The Broad Institute Genomics Platform"/>
            <consortium name="The Broad Institute Genome Sequencing Center for Infectious Disease"/>
            <person name="Wu L."/>
            <person name="Ma J."/>
        </authorList>
    </citation>
    <scope>NUCLEOTIDE SEQUENCE [LARGE SCALE GENOMIC DNA]</scope>
    <source>
        <strain evidence="4">JCM 30742</strain>
    </source>
</reference>
<sequence>MTSLAARLKGRSELGIAALLAAVGAVVLWDASRLHVTYSQADAVGPKTMPYIAAALLLVCAVLLAVDVLRGGRGEAEEGEDVDLTHPSDWRTVLPLVGAFALNIVLIDVAGWVISGALMFFASVWALGSRRYVRDALISVALSLATFYGFYSGLGIKLPAGLLEGVL</sequence>
<dbReference type="EMBL" id="BAABEO010000008">
    <property type="protein sequence ID" value="GAA3670830.1"/>
    <property type="molecule type" value="Genomic_DNA"/>
</dbReference>
<keyword evidence="1" id="KW-0472">Membrane</keyword>
<feature type="transmembrane region" description="Helical" evidence="1">
    <location>
        <begin position="51"/>
        <end position="72"/>
    </location>
</feature>
<keyword evidence="1" id="KW-1133">Transmembrane helix</keyword>
<feature type="domain" description="DUF1468" evidence="2">
    <location>
        <begin position="16"/>
        <end position="159"/>
    </location>
</feature>
<dbReference type="Proteomes" id="UP001500752">
    <property type="component" value="Unassembled WGS sequence"/>
</dbReference>
<dbReference type="RefSeq" id="WP_345148433.1">
    <property type="nucleotide sequence ID" value="NZ_BAABEO010000008.1"/>
</dbReference>
<dbReference type="Pfam" id="PF07331">
    <property type="entry name" value="TctB"/>
    <property type="match status" value="1"/>
</dbReference>
<evidence type="ECO:0000259" key="2">
    <source>
        <dbReference type="Pfam" id="PF07331"/>
    </source>
</evidence>
<evidence type="ECO:0000256" key="1">
    <source>
        <dbReference type="SAM" id="Phobius"/>
    </source>
</evidence>
<proteinExistence type="predicted"/>
<feature type="transmembrane region" description="Helical" evidence="1">
    <location>
        <begin position="93"/>
        <end position="126"/>
    </location>
</feature>
<accession>A0ABP7BWR3</accession>
<organism evidence="3 4">
    <name type="scientific">Arthrobacter ginkgonis</name>
    <dbReference type="NCBI Taxonomy" id="1630594"/>
    <lineage>
        <taxon>Bacteria</taxon>
        <taxon>Bacillati</taxon>
        <taxon>Actinomycetota</taxon>
        <taxon>Actinomycetes</taxon>
        <taxon>Micrococcales</taxon>
        <taxon>Micrococcaceae</taxon>
        <taxon>Arthrobacter</taxon>
    </lineage>
</organism>
<protein>
    <submittedName>
        <fullName evidence="3">Tripartite tricarboxylate transporter TctB family protein</fullName>
    </submittedName>
</protein>